<keyword evidence="1" id="KW-1133">Transmembrane helix</keyword>
<dbReference type="EMBL" id="LHXS01000120">
    <property type="protein sequence ID" value="KXA95691.1"/>
    <property type="molecule type" value="Genomic_DNA"/>
</dbReference>
<organism evidence="2 3">
    <name type="scientific">candidate division MSBL1 archaeon SCGC-AAA259I14</name>
    <dbReference type="NCBI Taxonomy" id="1698268"/>
    <lineage>
        <taxon>Archaea</taxon>
        <taxon>Methanobacteriati</taxon>
        <taxon>Methanobacteriota</taxon>
        <taxon>candidate division MSBL1</taxon>
    </lineage>
</organism>
<sequence length="114" mass="13348">MSVDTTTSLPLQIYTREEVSIPDLLRTPRLWIAEEVDYFLECILQGKKHMCTARDGLKALEVAIGARKIRRTSRKDSLLKPKKKWGIPNLLSFFDEYSMVALVLCVFFRWFFVF</sequence>
<dbReference type="AlphaFoldDB" id="A0A133UNF2"/>
<reference evidence="2 3" key="1">
    <citation type="journal article" date="2016" name="Sci. Rep.">
        <title>Metabolic traits of an uncultured archaeal lineage -MSBL1- from brine pools of the Red Sea.</title>
        <authorList>
            <person name="Mwirichia R."/>
            <person name="Alam I."/>
            <person name="Rashid M."/>
            <person name="Vinu M."/>
            <person name="Ba-Alawi W."/>
            <person name="Anthony Kamau A."/>
            <person name="Kamanda Ngugi D."/>
            <person name="Goker M."/>
            <person name="Klenk H.P."/>
            <person name="Bajic V."/>
            <person name="Stingl U."/>
        </authorList>
    </citation>
    <scope>NUCLEOTIDE SEQUENCE [LARGE SCALE GENOMIC DNA]</scope>
    <source>
        <strain evidence="2">SCGC-AAA259I14</strain>
    </source>
</reference>
<keyword evidence="1" id="KW-0812">Transmembrane</keyword>
<dbReference type="Gene3D" id="3.30.360.10">
    <property type="entry name" value="Dihydrodipicolinate Reductase, domain 2"/>
    <property type="match status" value="1"/>
</dbReference>
<proteinExistence type="predicted"/>
<evidence type="ECO:0000256" key="1">
    <source>
        <dbReference type="SAM" id="Phobius"/>
    </source>
</evidence>
<accession>A0A133UNF2</accession>
<feature type="transmembrane region" description="Helical" evidence="1">
    <location>
        <begin position="90"/>
        <end position="112"/>
    </location>
</feature>
<comment type="caution">
    <text evidence="2">The sequence shown here is derived from an EMBL/GenBank/DDBJ whole genome shotgun (WGS) entry which is preliminary data.</text>
</comment>
<keyword evidence="1" id="KW-0472">Membrane</keyword>
<name>A0A133UNF2_9EURY</name>
<protein>
    <submittedName>
        <fullName evidence="2">Uncharacterized protein</fullName>
    </submittedName>
</protein>
<gene>
    <name evidence="2" type="ORF">AKJ38_04350</name>
</gene>
<keyword evidence="3" id="KW-1185">Reference proteome</keyword>
<evidence type="ECO:0000313" key="2">
    <source>
        <dbReference type="EMBL" id="KXA95691.1"/>
    </source>
</evidence>
<dbReference type="Proteomes" id="UP000070414">
    <property type="component" value="Unassembled WGS sequence"/>
</dbReference>
<evidence type="ECO:0000313" key="3">
    <source>
        <dbReference type="Proteomes" id="UP000070414"/>
    </source>
</evidence>